<gene>
    <name evidence="2" type="ORF">GCM10007392_07810</name>
</gene>
<organism evidence="2 3">
    <name type="scientific">Saccharospirillum salsuginis</name>
    <dbReference type="NCBI Taxonomy" id="418750"/>
    <lineage>
        <taxon>Bacteria</taxon>
        <taxon>Pseudomonadati</taxon>
        <taxon>Pseudomonadota</taxon>
        <taxon>Gammaproteobacteria</taxon>
        <taxon>Oceanospirillales</taxon>
        <taxon>Saccharospirillaceae</taxon>
        <taxon>Saccharospirillum</taxon>
    </lineage>
</organism>
<reference evidence="2" key="2">
    <citation type="submission" date="2020-09" db="EMBL/GenBank/DDBJ databases">
        <authorList>
            <person name="Sun Q."/>
            <person name="Kim S."/>
        </authorList>
    </citation>
    <scope>NUCLEOTIDE SEQUENCE</scope>
    <source>
        <strain evidence="2">KCTC 22169</strain>
    </source>
</reference>
<dbReference type="AlphaFoldDB" id="A0A918N7D0"/>
<sequence>MSNNHTSSNVLNTFVRLRSDATVERLPVGERFWQQLSNGELGTFHNEFLVTSHHFDSDWGSWEMHPKGDEVVCVLAGRVTFVLEEDDGEHRVELCEPGDFVVVPQGVWHTAEASEPVWMLFLTAGEGTEHRAR</sequence>
<evidence type="ECO:0000259" key="1">
    <source>
        <dbReference type="Pfam" id="PF07883"/>
    </source>
</evidence>
<dbReference type="InterPro" id="IPR014710">
    <property type="entry name" value="RmlC-like_jellyroll"/>
</dbReference>
<evidence type="ECO:0000313" key="3">
    <source>
        <dbReference type="Proteomes" id="UP000626148"/>
    </source>
</evidence>
<dbReference type="SUPFAM" id="SSF51182">
    <property type="entry name" value="RmlC-like cupins"/>
    <property type="match status" value="1"/>
</dbReference>
<dbReference type="Proteomes" id="UP000626148">
    <property type="component" value="Unassembled WGS sequence"/>
</dbReference>
<dbReference type="EMBL" id="BMXR01000002">
    <property type="protein sequence ID" value="GGX43511.1"/>
    <property type="molecule type" value="Genomic_DNA"/>
</dbReference>
<dbReference type="Gene3D" id="2.60.120.10">
    <property type="entry name" value="Jelly Rolls"/>
    <property type="match status" value="1"/>
</dbReference>
<evidence type="ECO:0000313" key="2">
    <source>
        <dbReference type="EMBL" id="GGX43511.1"/>
    </source>
</evidence>
<comment type="caution">
    <text evidence="2">The sequence shown here is derived from an EMBL/GenBank/DDBJ whole genome shotgun (WGS) entry which is preliminary data.</text>
</comment>
<dbReference type="InterPro" id="IPR013096">
    <property type="entry name" value="Cupin_2"/>
</dbReference>
<reference evidence="2" key="1">
    <citation type="journal article" date="2014" name="Int. J. Syst. Evol. Microbiol.">
        <title>Complete genome sequence of Corynebacterium casei LMG S-19264T (=DSM 44701T), isolated from a smear-ripened cheese.</title>
        <authorList>
            <consortium name="US DOE Joint Genome Institute (JGI-PGF)"/>
            <person name="Walter F."/>
            <person name="Albersmeier A."/>
            <person name="Kalinowski J."/>
            <person name="Ruckert C."/>
        </authorList>
    </citation>
    <scope>NUCLEOTIDE SEQUENCE</scope>
    <source>
        <strain evidence="2">KCTC 22169</strain>
    </source>
</reference>
<proteinExistence type="predicted"/>
<dbReference type="InterPro" id="IPR011051">
    <property type="entry name" value="RmlC_Cupin_sf"/>
</dbReference>
<name>A0A918N7D0_9GAMM</name>
<dbReference type="Pfam" id="PF07883">
    <property type="entry name" value="Cupin_2"/>
    <property type="match status" value="1"/>
</dbReference>
<accession>A0A918N7D0</accession>
<dbReference type="RefSeq" id="WP_189607188.1">
    <property type="nucleotide sequence ID" value="NZ_BMXR01000002.1"/>
</dbReference>
<feature type="domain" description="Cupin type-2" evidence="1">
    <location>
        <begin position="61"/>
        <end position="117"/>
    </location>
</feature>
<keyword evidence="3" id="KW-1185">Reference proteome</keyword>
<protein>
    <recommendedName>
        <fullName evidence="1">Cupin type-2 domain-containing protein</fullName>
    </recommendedName>
</protein>